<dbReference type="EMBL" id="JARJCN010000005">
    <property type="protein sequence ID" value="KAJ7100790.1"/>
    <property type="molecule type" value="Genomic_DNA"/>
</dbReference>
<evidence type="ECO:0000256" key="11">
    <source>
        <dbReference type="SAM" id="MobiDB-lite"/>
    </source>
</evidence>
<dbReference type="SMART" id="SM00220">
    <property type="entry name" value="S_TKc"/>
    <property type="match status" value="1"/>
</dbReference>
<feature type="compositionally biased region" description="Low complexity" evidence="11">
    <location>
        <begin position="454"/>
        <end position="464"/>
    </location>
</feature>
<reference evidence="13" key="1">
    <citation type="submission" date="2023-03" db="EMBL/GenBank/DDBJ databases">
        <title>Massive genome expansion in bonnet fungi (Mycena s.s.) driven by repeated elements and novel gene families across ecological guilds.</title>
        <authorList>
            <consortium name="Lawrence Berkeley National Laboratory"/>
            <person name="Harder C.B."/>
            <person name="Miyauchi S."/>
            <person name="Viragh M."/>
            <person name="Kuo A."/>
            <person name="Thoen E."/>
            <person name="Andreopoulos B."/>
            <person name="Lu D."/>
            <person name="Skrede I."/>
            <person name="Drula E."/>
            <person name="Henrissat B."/>
            <person name="Morin E."/>
            <person name="Kohler A."/>
            <person name="Barry K."/>
            <person name="LaButti K."/>
            <person name="Morin E."/>
            <person name="Salamov A."/>
            <person name="Lipzen A."/>
            <person name="Mereny Z."/>
            <person name="Hegedus B."/>
            <person name="Baldrian P."/>
            <person name="Stursova M."/>
            <person name="Weitz H."/>
            <person name="Taylor A."/>
            <person name="Grigoriev I.V."/>
            <person name="Nagy L.G."/>
            <person name="Martin F."/>
            <person name="Kauserud H."/>
        </authorList>
    </citation>
    <scope>NUCLEOTIDE SEQUENCE</scope>
    <source>
        <strain evidence="13">CBHHK173m</strain>
    </source>
</reference>
<dbReference type="PANTHER" id="PTHR22988:SF71">
    <property type="entry name" value="CITRON RHO-INTERACTING KINASE"/>
    <property type="match status" value="1"/>
</dbReference>
<dbReference type="GO" id="GO:0005737">
    <property type="term" value="C:cytoplasm"/>
    <property type="evidence" value="ECO:0007669"/>
    <property type="project" value="TreeGrafter"/>
</dbReference>
<evidence type="ECO:0000256" key="1">
    <source>
        <dbReference type="ARBA" id="ARBA00012513"/>
    </source>
</evidence>
<keyword evidence="2" id="KW-0723">Serine/threonine-protein kinase</keyword>
<evidence type="ECO:0000313" key="13">
    <source>
        <dbReference type="EMBL" id="KAJ7100790.1"/>
    </source>
</evidence>
<evidence type="ECO:0000256" key="4">
    <source>
        <dbReference type="ARBA" id="ARBA00022679"/>
    </source>
</evidence>
<dbReference type="Proteomes" id="UP001222325">
    <property type="component" value="Unassembled WGS sequence"/>
</dbReference>
<keyword evidence="3" id="KW-0597">Phosphoprotein</keyword>
<dbReference type="PROSITE" id="PS50011">
    <property type="entry name" value="PROTEIN_KINASE_DOM"/>
    <property type="match status" value="1"/>
</dbReference>
<dbReference type="Pfam" id="PF00069">
    <property type="entry name" value="Pkinase"/>
    <property type="match status" value="1"/>
</dbReference>
<dbReference type="GO" id="GO:0005524">
    <property type="term" value="F:ATP binding"/>
    <property type="evidence" value="ECO:0007669"/>
    <property type="project" value="UniProtKB-KW"/>
</dbReference>
<dbReference type="InterPro" id="IPR000719">
    <property type="entry name" value="Prot_kinase_dom"/>
</dbReference>
<comment type="catalytic activity">
    <reaction evidence="10">
        <text>L-seryl-[protein] + ATP = O-phospho-L-seryl-[protein] + ADP + H(+)</text>
        <dbReference type="Rhea" id="RHEA:17989"/>
        <dbReference type="Rhea" id="RHEA-COMP:9863"/>
        <dbReference type="Rhea" id="RHEA-COMP:11604"/>
        <dbReference type="ChEBI" id="CHEBI:15378"/>
        <dbReference type="ChEBI" id="CHEBI:29999"/>
        <dbReference type="ChEBI" id="CHEBI:30616"/>
        <dbReference type="ChEBI" id="CHEBI:83421"/>
        <dbReference type="ChEBI" id="CHEBI:456216"/>
        <dbReference type="EC" id="2.7.11.1"/>
    </reaction>
</comment>
<dbReference type="PROSITE" id="PS00108">
    <property type="entry name" value="PROTEIN_KINASE_ST"/>
    <property type="match status" value="1"/>
</dbReference>
<dbReference type="FunFam" id="1.10.510.10:FF:000024">
    <property type="entry name" value="Probable serine/threonine-protein kinase cot-1"/>
    <property type="match status" value="1"/>
</dbReference>
<gene>
    <name evidence="13" type="ORF">B0H15DRAFT_899690</name>
</gene>
<comment type="catalytic activity">
    <reaction evidence="9">
        <text>L-threonyl-[protein] + ATP = O-phospho-L-threonyl-[protein] + ADP + H(+)</text>
        <dbReference type="Rhea" id="RHEA:46608"/>
        <dbReference type="Rhea" id="RHEA-COMP:11060"/>
        <dbReference type="Rhea" id="RHEA-COMP:11605"/>
        <dbReference type="ChEBI" id="CHEBI:15378"/>
        <dbReference type="ChEBI" id="CHEBI:30013"/>
        <dbReference type="ChEBI" id="CHEBI:30616"/>
        <dbReference type="ChEBI" id="CHEBI:61977"/>
        <dbReference type="ChEBI" id="CHEBI:456216"/>
        <dbReference type="EC" id="2.7.11.1"/>
    </reaction>
</comment>
<sequence length="681" mass="74877">MSTPWKTRKDRLHALLKSTGDEDAVALALDRILHGQNVIGKTTKTAEIDALRFQDADMQVMGTLERGQFGLIDVVKCHLDGLLYVRKSVEKGFALRVRNQCSPQFERDILLRARLTDSVWAPHLLCAFQTPTHLSLVMDYAEGGTLWDVLESSPLTGRITEEDMAWWTPQVVSAVHWCHSQGFAHRDIKPHNFVLTPDAHVLLIDFGSAAPLEGGDGRLPKRYCLVPCGTCDYISPEILDAHEQALVALEMEEDTRQVDEPYGYGFETDWWSLGAMLYEMVYGIAPFFATDIGKTYLRIMEHERSLRFDPSVPVSALFQDLLRRFLTHADRRLGRRGIREVLDHPAFVEVNWSTLSQEMAPPGLHLPQFTYAEPGTARSFAEDDSQSRSQPFAFSGLFQSSPASSPGMSVLRASVASRRESSLSSSDDAFIGFSWGPPADAFPKPTAANTSYNPPATATPRPTRLSVPLPTPRLLSTPGVHAQPFLTPMRAGARAPHTLPRASSVRTGRRLVSDREAMQQLADCVGMSARKKVLASGRKPRVLPSFSRAPGRPPAVSVTSFLSSSQGRLRPAVALPATDTESESEGPPSPSPSPRPGSAMSRRSATPTFSGAYVLSQRSVSLSVPRAGRSGEGSTLPTPTFMASPTFEDTTFDALEDKYAEMMDDISMLEDRFSMLVGRSR</sequence>
<dbReference type="GO" id="GO:0031032">
    <property type="term" value="P:actomyosin structure organization"/>
    <property type="evidence" value="ECO:0007669"/>
    <property type="project" value="TreeGrafter"/>
</dbReference>
<dbReference type="SUPFAM" id="SSF56112">
    <property type="entry name" value="Protein kinase-like (PK-like)"/>
    <property type="match status" value="1"/>
</dbReference>
<feature type="region of interest" description="Disordered" evidence="11">
    <location>
        <begin position="535"/>
        <end position="605"/>
    </location>
</feature>
<dbReference type="InterPro" id="IPR011009">
    <property type="entry name" value="Kinase-like_dom_sf"/>
</dbReference>
<evidence type="ECO:0000256" key="2">
    <source>
        <dbReference type="ARBA" id="ARBA00022527"/>
    </source>
</evidence>
<keyword evidence="14" id="KW-1185">Reference proteome</keyword>
<name>A0AAD6Y0D5_9AGAR</name>
<evidence type="ECO:0000256" key="7">
    <source>
        <dbReference type="ARBA" id="ARBA00022840"/>
    </source>
</evidence>
<evidence type="ECO:0000256" key="10">
    <source>
        <dbReference type="ARBA" id="ARBA00048679"/>
    </source>
</evidence>
<feature type="compositionally biased region" description="Polar residues" evidence="11">
    <location>
        <begin position="632"/>
        <end position="644"/>
    </location>
</feature>
<dbReference type="InterPro" id="IPR008271">
    <property type="entry name" value="Ser/Thr_kinase_AS"/>
</dbReference>
<dbReference type="InterPro" id="IPR050839">
    <property type="entry name" value="Rho-assoc_Ser/Thr_Kinase"/>
</dbReference>
<dbReference type="PANTHER" id="PTHR22988">
    <property type="entry name" value="MYOTONIC DYSTROPHY S/T KINASE-RELATED"/>
    <property type="match status" value="1"/>
</dbReference>
<dbReference type="Gene3D" id="1.10.510.10">
    <property type="entry name" value="Transferase(Phosphotransferase) domain 1"/>
    <property type="match status" value="1"/>
</dbReference>
<evidence type="ECO:0000259" key="12">
    <source>
        <dbReference type="PROSITE" id="PS50011"/>
    </source>
</evidence>
<keyword evidence="7" id="KW-0067">ATP-binding</keyword>
<accession>A0AAD6Y0D5</accession>
<evidence type="ECO:0000256" key="3">
    <source>
        <dbReference type="ARBA" id="ARBA00022553"/>
    </source>
</evidence>
<keyword evidence="4" id="KW-0808">Transferase</keyword>
<dbReference type="AlphaFoldDB" id="A0AAD6Y0D5"/>
<comment type="caution">
    <text evidence="13">The sequence shown here is derived from an EMBL/GenBank/DDBJ whole genome shotgun (WGS) entry which is preliminary data.</text>
</comment>
<dbReference type="EC" id="2.7.11.1" evidence="1"/>
<feature type="region of interest" description="Disordered" evidence="11">
    <location>
        <begin position="623"/>
        <end position="644"/>
    </location>
</feature>
<dbReference type="GO" id="GO:0005856">
    <property type="term" value="C:cytoskeleton"/>
    <property type="evidence" value="ECO:0007669"/>
    <property type="project" value="TreeGrafter"/>
</dbReference>
<feature type="region of interest" description="Disordered" evidence="11">
    <location>
        <begin position="442"/>
        <end position="481"/>
    </location>
</feature>
<feature type="domain" description="Protein kinase" evidence="12">
    <location>
        <begin position="58"/>
        <end position="347"/>
    </location>
</feature>
<evidence type="ECO:0000256" key="6">
    <source>
        <dbReference type="ARBA" id="ARBA00022777"/>
    </source>
</evidence>
<evidence type="ECO:0000256" key="9">
    <source>
        <dbReference type="ARBA" id="ARBA00047899"/>
    </source>
</evidence>
<evidence type="ECO:0000256" key="8">
    <source>
        <dbReference type="ARBA" id="ARBA00038271"/>
    </source>
</evidence>
<dbReference type="Gene3D" id="3.30.200.20">
    <property type="entry name" value="Phosphorylase Kinase, domain 1"/>
    <property type="match status" value="1"/>
</dbReference>
<protein>
    <recommendedName>
        <fullName evidence="1">non-specific serine/threonine protein kinase</fullName>
        <ecNumber evidence="1">2.7.11.1</ecNumber>
    </recommendedName>
</protein>
<evidence type="ECO:0000256" key="5">
    <source>
        <dbReference type="ARBA" id="ARBA00022741"/>
    </source>
</evidence>
<evidence type="ECO:0000313" key="14">
    <source>
        <dbReference type="Proteomes" id="UP001222325"/>
    </source>
</evidence>
<proteinExistence type="inferred from homology"/>
<keyword evidence="5" id="KW-0547">Nucleotide-binding</keyword>
<feature type="compositionally biased region" description="Polar residues" evidence="11">
    <location>
        <begin position="557"/>
        <end position="567"/>
    </location>
</feature>
<feature type="compositionally biased region" description="Low complexity" evidence="11">
    <location>
        <begin position="596"/>
        <end position="605"/>
    </location>
</feature>
<keyword evidence="6 13" id="KW-0418">Kinase</keyword>
<organism evidence="13 14">
    <name type="scientific">Mycena belliarum</name>
    <dbReference type="NCBI Taxonomy" id="1033014"/>
    <lineage>
        <taxon>Eukaryota</taxon>
        <taxon>Fungi</taxon>
        <taxon>Dikarya</taxon>
        <taxon>Basidiomycota</taxon>
        <taxon>Agaricomycotina</taxon>
        <taxon>Agaricomycetes</taxon>
        <taxon>Agaricomycetidae</taxon>
        <taxon>Agaricales</taxon>
        <taxon>Marasmiineae</taxon>
        <taxon>Mycenaceae</taxon>
        <taxon>Mycena</taxon>
    </lineage>
</organism>
<dbReference type="GO" id="GO:0004674">
    <property type="term" value="F:protein serine/threonine kinase activity"/>
    <property type="evidence" value="ECO:0007669"/>
    <property type="project" value="UniProtKB-KW"/>
</dbReference>
<comment type="similarity">
    <text evidence="8">Belongs to the protein kinase superfamily. STE Ser/Thr protein kinase family. COT1 subfamily.</text>
</comment>